<feature type="repeat" description="TPR" evidence="3">
    <location>
        <begin position="82"/>
        <end position="115"/>
    </location>
</feature>
<evidence type="ECO:0000313" key="7">
    <source>
        <dbReference type="Proteomes" id="UP000033423"/>
    </source>
</evidence>
<dbReference type="PROSITE" id="PS50005">
    <property type="entry name" value="TPR"/>
    <property type="match status" value="3"/>
</dbReference>
<dbReference type="SMART" id="SM00028">
    <property type="entry name" value="TPR"/>
    <property type="match status" value="3"/>
</dbReference>
<evidence type="ECO:0000256" key="3">
    <source>
        <dbReference type="PROSITE-ProRule" id="PRU00339"/>
    </source>
</evidence>
<dbReference type="AlphaFoldDB" id="A0A0F3GLG9"/>
<comment type="caution">
    <text evidence="6">The sequence shown here is derived from an EMBL/GenBank/DDBJ whole genome shotgun (WGS) entry which is preliminary data.</text>
</comment>
<keyword evidence="5" id="KW-1133">Transmembrane helix</keyword>
<dbReference type="SUPFAM" id="SSF81901">
    <property type="entry name" value="HCP-like"/>
    <property type="match status" value="1"/>
</dbReference>
<keyword evidence="5" id="KW-0472">Membrane</keyword>
<evidence type="ECO:0000313" key="6">
    <source>
        <dbReference type="EMBL" id="KJU82789.1"/>
    </source>
</evidence>
<dbReference type="GO" id="GO:0006620">
    <property type="term" value="P:post-translational protein targeting to endoplasmic reticulum membrane"/>
    <property type="evidence" value="ECO:0007669"/>
    <property type="project" value="TreeGrafter"/>
</dbReference>
<dbReference type="GO" id="GO:0072380">
    <property type="term" value="C:TRC complex"/>
    <property type="evidence" value="ECO:0007669"/>
    <property type="project" value="TreeGrafter"/>
</dbReference>
<feature type="compositionally biased region" description="Polar residues" evidence="4">
    <location>
        <begin position="40"/>
        <end position="49"/>
    </location>
</feature>
<feature type="transmembrane region" description="Helical" evidence="5">
    <location>
        <begin position="61"/>
        <end position="79"/>
    </location>
</feature>
<dbReference type="PANTHER" id="PTHR45831">
    <property type="entry name" value="LD24721P"/>
    <property type="match status" value="1"/>
</dbReference>
<keyword evidence="1" id="KW-0677">Repeat</keyword>
<dbReference type="InterPro" id="IPR019734">
    <property type="entry name" value="TPR_rpt"/>
</dbReference>
<dbReference type="Proteomes" id="UP000033423">
    <property type="component" value="Unassembled WGS sequence"/>
</dbReference>
<feature type="repeat" description="TPR" evidence="3">
    <location>
        <begin position="198"/>
        <end position="231"/>
    </location>
</feature>
<evidence type="ECO:0000256" key="1">
    <source>
        <dbReference type="ARBA" id="ARBA00022737"/>
    </source>
</evidence>
<dbReference type="Pfam" id="PF13432">
    <property type="entry name" value="TPR_16"/>
    <property type="match status" value="1"/>
</dbReference>
<evidence type="ECO:0000256" key="2">
    <source>
        <dbReference type="ARBA" id="ARBA00022803"/>
    </source>
</evidence>
<reference evidence="6 7" key="1">
    <citation type="submission" date="2015-02" db="EMBL/GenBank/DDBJ databases">
        <title>Single-cell genomics of uncultivated deep-branching MTB reveals a conserved set of magnetosome genes.</title>
        <authorList>
            <person name="Kolinko S."/>
            <person name="Richter M."/>
            <person name="Glockner F.O."/>
            <person name="Brachmann A."/>
            <person name="Schuler D."/>
        </authorList>
    </citation>
    <scope>NUCLEOTIDE SEQUENCE [LARGE SCALE GENOMIC DNA]</scope>
    <source>
        <strain evidence="6">TM-1</strain>
    </source>
</reference>
<accession>A0A0F3GLG9</accession>
<dbReference type="InterPro" id="IPR011990">
    <property type="entry name" value="TPR-like_helical_dom_sf"/>
</dbReference>
<dbReference type="GO" id="GO:0016020">
    <property type="term" value="C:membrane"/>
    <property type="evidence" value="ECO:0007669"/>
    <property type="project" value="TreeGrafter"/>
</dbReference>
<keyword evidence="2 3" id="KW-0802">TPR repeat</keyword>
<dbReference type="PANTHER" id="PTHR45831:SF2">
    <property type="entry name" value="LD24721P"/>
    <property type="match status" value="1"/>
</dbReference>
<gene>
    <name evidence="6" type="ORF">MBAV_005015</name>
</gene>
<name>A0A0F3GLG9_9BACT</name>
<organism evidence="6 7">
    <name type="scientific">Candidatus Magnetobacterium bavaricum</name>
    <dbReference type="NCBI Taxonomy" id="29290"/>
    <lineage>
        <taxon>Bacteria</taxon>
        <taxon>Pseudomonadati</taxon>
        <taxon>Nitrospirota</taxon>
        <taxon>Thermodesulfovibrionia</taxon>
        <taxon>Thermodesulfovibrionales</taxon>
        <taxon>Candidatus Magnetobacteriaceae</taxon>
        <taxon>Candidatus Magnetobacterium</taxon>
    </lineage>
</organism>
<evidence type="ECO:0000256" key="5">
    <source>
        <dbReference type="SAM" id="Phobius"/>
    </source>
</evidence>
<dbReference type="Gene3D" id="1.25.40.10">
    <property type="entry name" value="Tetratricopeptide repeat domain"/>
    <property type="match status" value="2"/>
</dbReference>
<feature type="region of interest" description="Disordered" evidence="4">
    <location>
        <begin position="19"/>
        <end position="49"/>
    </location>
</feature>
<evidence type="ECO:0000256" key="4">
    <source>
        <dbReference type="SAM" id="MobiDB-lite"/>
    </source>
</evidence>
<keyword evidence="7" id="KW-1185">Reference proteome</keyword>
<keyword evidence="5" id="KW-0812">Transmembrane</keyword>
<dbReference type="GO" id="GO:0060090">
    <property type="term" value="F:molecular adaptor activity"/>
    <property type="evidence" value="ECO:0007669"/>
    <property type="project" value="TreeGrafter"/>
</dbReference>
<dbReference type="InterPro" id="IPR047150">
    <property type="entry name" value="SGT"/>
</dbReference>
<feature type="repeat" description="TPR" evidence="3">
    <location>
        <begin position="116"/>
        <end position="149"/>
    </location>
</feature>
<protein>
    <submittedName>
        <fullName evidence="6">Uncharacterized protein</fullName>
    </submittedName>
</protein>
<proteinExistence type="predicted"/>
<dbReference type="EMBL" id="LACI01002167">
    <property type="protein sequence ID" value="KJU82789.1"/>
    <property type="molecule type" value="Genomic_DNA"/>
</dbReference>
<sequence length="275" mass="30495">MRDFQKLFDSAYVADSVSGSNIESDTERPKPPTHKPTRDVTPNTGNSTVSNGKYKKTVAKVILAIAIIIGLAFIVMEVIKDADFYVKEGDKLLKSEKHKDAIKLYTKAIKKDSELAQAYSRRSYAYYLINEYPDAITDCSKAIELDPVQQAPYEICAYANHEDIRQTKKYDSLRLKKAVDYAERAIDKGASIKKSALSNIYISLSYAYLNENNNREAIITAGIAIDLNPKNAAAYTNYGVGNYLGGDRKLGIESLRRAAALGSTKAAEILNKIEN</sequence>